<dbReference type="InterPro" id="IPR003594">
    <property type="entry name" value="HATPase_dom"/>
</dbReference>
<dbReference type="Gene3D" id="1.10.287.130">
    <property type="match status" value="1"/>
</dbReference>
<dbReference type="PRINTS" id="PR00344">
    <property type="entry name" value="BCTRLSENSOR"/>
</dbReference>
<evidence type="ECO:0000256" key="5">
    <source>
        <dbReference type="ARBA" id="ARBA00022741"/>
    </source>
</evidence>
<dbReference type="InterPro" id="IPR029016">
    <property type="entry name" value="GAF-like_dom_sf"/>
</dbReference>
<dbReference type="AlphaFoldDB" id="A0A8J3IJE6"/>
<keyword evidence="7" id="KW-0067">ATP-binding</keyword>
<evidence type="ECO:0000256" key="3">
    <source>
        <dbReference type="ARBA" id="ARBA00022553"/>
    </source>
</evidence>
<keyword evidence="5" id="KW-0547">Nucleotide-binding</keyword>
<evidence type="ECO:0000313" key="11">
    <source>
        <dbReference type="Proteomes" id="UP000597444"/>
    </source>
</evidence>
<organism evidence="10 11">
    <name type="scientific">Reticulibacter mediterranei</name>
    <dbReference type="NCBI Taxonomy" id="2778369"/>
    <lineage>
        <taxon>Bacteria</taxon>
        <taxon>Bacillati</taxon>
        <taxon>Chloroflexota</taxon>
        <taxon>Ktedonobacteria</taxon>
        <taxon>Ktedonobacterales</taxon>
        <taxon>Reticulibacteraceae</taxon>
        <taxon>Reticulibacter</taxon>
    </lineage>
</organism>
<protein>
    <recommendedName>
        <fullName evidence="2">histidine kinase</fullName>
        <ecNumber evidence="2">2.7.13.3</ecNumber>
    </recommendedName>
</protein>
<dbReference type="SUPFAM" id="SSF55874">
    <property type="entry name" value="ATPase domain of HSP90 chaperone/DNA topoisomerase II/histidine kinase"/>
    <property type="match status" value="1"/>
</dbReference>
<dbReference type="SMART" id="SM00065">
    <property type="entry name" value="GAF"/>
    <property type="match status" value="3"/>
</dbReference>
<sequence length="858" mass="95985">MLDSSSFQSMLNSQPEDIVVLALHHIEPIFANESETIYSALHSDASNHQESFQQREKIRSMAVVPLRVGDESVGVLFVNFRQPQRFDAPQKLFIEGLAHYAAIGIKNAQAFGTLTQRRIRELEILQNIDRELSRTLDLKHVLQALLRQAHDQVPSEEASILLTNSSSQVLETAAAIGRHADTSIMQVISLQETKGITRWVLENKKPVRVNNVHHDLPWRDLYIPVAVDVISELDVPLLDGEEVVGVLNLESVRESAFLQEDQDFLLTLAGQAVLAIKKAQAYEREKRLAAEGLVLNQISKEITSQLDPVHVFDLILEKALELTHSTTGTLWLYDHDRNDLWIVAERGVTKKKKGQRISLDQGVVGHAASKKQLLNVNLSQPPWNETYTDDTNEMHSELAVPMLAGSDIRGVLSVDSPSSKKLNERDERLLQGLADLAVIALQNAERYEKAERESQQFQLLYQAGEELGKLSDLTQLEQPYDVILRIAETHSRGFIVISRYDDETQELKLIRTSGSQHSSPHRTKSDDIVNQQVTEEQSTTGIQDTNNPLVVMDIPNLSDSSTHSLIIAPILFKDRYYGNLELKDKDLSYFSGTDANFYEGLAQQLAATIYRLETAQARQEFEQRAKSAEEMSSIGQLAFEVTHRLDNDLGLVESYVIDIQLELDAQAVANTVVSKKLDNIVRATRRVLNLSKELKQVLVKSGEAIAGEPVIMQPRALLEEAQDILILPSNIQIYMEVEDEVANVRVIPSLVADILHNLVVNAIDAMPHGGKIKLRARNIARFVALEVIDTGTGISHQNLSKIFDLFYSTKGSSGFGLWSARRNAFRNDGDLTVKSELGQGTTFTLLLPKIEKEMPVVK</sequence>
<gene>
    <name evidence="10" type="ORF">KSF_066920</name>
</gene>
<reference evidence="10" key="1">
    <citation type="submission" date="2020-10" db="EMBL/GenBank/DDBJ databases">
        <title>Taxonomic study of unclassified bacteria belonging to the class Ktedonobacteria.</title>
        <authorList>
            <person name="Yabe S."/>
            <person name="Wang C.M."/>
            <person name="Zheng Y."/>
            <person name="Sakai Y."/>
            <person name="Cavaletti L."/>
            <person name="Monciardini P."/>
            <person name="Donadio S."/>
        </authorList>
    </citation>
    <scope>NUCLEOTIDE SEQUENCE</scope>
    <source>
        <strain evidence="10">ID150040</strain>
    </source>
</reference>
<evidence type="ECO:0000313" key="10">
    <source>
        <dbReference type="EMBL" id="GHO96644.1"/>
    </source>
</evidence>
<accession>A0A8J3IJE6</accession>
<dbReference type="InterPro" id="IPR005467">
    <property type="entry name" value="His_kinase_dom"/>
</dbReference>
<evidence type="ECO:0000256" key="1">
    <source>
        <dbReference type="ARBA" id="ARBA00000085"/>
    </source>
</evidence>
<dbReference type="Pfam" id="PF02518">
    <property type="entry name" value="HATPase_c"/>
    <property type="match status" value="1"/>
</dbReference>
<dbReference type="PANTHER" id="PTHR43065">
    <property type="entry name" value="SENSOR HISTIDINE KINASE"/>
    <property type="match status" value="1"/>
</dbReference>
<evidence type="ECO:0000259" key="9">
    <source>
        <dbReference type="PROSITE" id="PS50109"/>
    </source>
</evidence>
<proteinExistence type="predicted"/>
<dbReference type="GO" id="GO:0005524">
    <property type="term" value="F:ATP binding"/>
    <property type="evidence" value="ECO:0007669"/>
    <property type="project" value="UniProtKB-KW"/>
</dbReference>
<keyword evidence="6" id="KW-0418">Kinase</keyword>
<name>A0A8J3IJE6_9CHLR</name>
<dbReference type="EMBL" id="BNJK01000001">
    <property type="protein sequence ID" value="GHO96644.1"/>
    <property type="molecule type" value="Genomic_DNA"/>
</dbReference>
<dbReference type="Gene3D" id="3.30.450.40">
    <property type="match status" value="4"/>
</dbReference>
<evidence type="ECO:0000256" key="8">
    <source>
        <dbReference type="ARBA" id="ARBA00023012"/>
    </source>
</evidence>
<dbReference type="InterPro" id="IPR036890">
    <property type="entry name" value="HATPase_C_sf"/>
</dbReference>
<keyword evidence="8" id="KW-0902">Two-component regulatory system</keyword>
<dbReference type="Gene3D" id="3.30.565.10">
    <property type="entry name" value="Histidine kinase-like ATPase, C-terminal domain"/>
    <property type="match status" value="1"/>
</dbReference>
<dbReference type="InterPro" id="IPR003018">
    <property type="entry name" value="GAF"/>
</dbReference>
<dbReference type="SUPFAM" id="SSF55781">
    <property type="entry name" value="GAF domain-like"/>
    <property type="match status" value="4"/>
</dbReference>
<evidence type="ECO:0000256" key="7">
    <source>
        <dbReference type="ARBA" id="ARBA00022840"/>
    </source>
</evidence>
<comment type="caution">
    <text evidence="10">The sequence shown here is derived from an EMBL/GenBank/DDBJ whole genome shotgun (WGS) entry which is preliminary data.</text>
</comment>
<dbReference type="Pfam" id="PF13185">
    <property type="entry name" value="GAF_2"/>
    <property type="match status" value="3"/>
</dbReference>
<keyword evidence="11" id="KW-1185">Reference proteome</keyword>
<comment type="catalytic activity">
    <reaction evidence="1">
        <text>ATP + protein L-histidine = ADP + protein N-phospho-L-histidine.</text>
        <dbReference type="EC" id="2.7.13.3"/>
    </reaction>
</comment>
<dbReference type="InterPro" id="IPR004358">
    <property type="entry name" value="Sig_transdc_His_kin-like_C"/>
</dbReference>
<dbReference type="PANTHER" id="PTHR43065:SF10">
    <property type="entry name" value="PEROXIDE STRESS-ACTIVATED HISTIDINE KINASE MAK3"/>
    <property type="match status" value="1"/>
</dbReference>
<dbReference type="SMART" id="SM00387">
    <property type="entry name" value="HATPase_c"/>
    <property type="match status" value="1"/>
</dbReference>
<dbReference type="Proteomes" id="UP000597444">
    <property type="component" value="Unassembled WGS sequence"/>
</dbReference>
<dbReference type="GO" id="GO:0000160">
    <property type="term" value="P:phosphorelay signal transduction system"/>
    <property type="evidence" value="ECO:0007669"/>
    <property type="project" value="UniProtKB-KW"/>
</dbReference>
<dbReference type="PROSITE" id="PS50109">
    <property type="entry name" value="HIS_KIN"/>
    <property type="match status" value="1"/>
</dbReference>
<keyword evidence="3" id="KW-0597">Phosphoprotein</keyword>
<evidence type="ECO:0000256" key="2">
    <source>
        <dbReference type="ARBA" id="ARBA00012438"/>
    </source>
</evidence>
<feature type="domain" description="Histidine kinase" evidence="9">
    <location>
        <begin position="640"/>
        <end position="851"/>
    </location>
</feature>
<keyword evidence="4" id="KW-0808">Transferase</keyword>
<evidence type="ECO:0000256" key="6">
    <source>
        <dbReference type="ARBA" id="ARBA00022777"/>
    </source>
</evidence>
<evidence type="ECO:0000256" key="4">
    <source>
        <dbReference type="ARBA" id="ARBA00022679"/>
    </source>
</evidence>
<dbReference type="GO" id="GO:0004673">
    <property type="term" value="F:protein histidine kinase activity"/>
    <property type="evidence" value="ECO:0007669"/>
    <property type="project" value="UniProtKB-EC"/>
</dbReference>
<dbReference type="EC" id="2.7.13.3" evidence="2"/>